<evidence type="ECO:0000313" key="1">
    <source>
        <dbReference type="EMBL" id="QIE55896.1"/>
    </source>
</evidence>
<accession>A0A7L5C057</accession>
<keyword evidence="2" id="KW-1185">Reference proteome</keyword>
<dbReference type="InterPro" id="IPR024524">
    <property type="entry name" value="DUF3800"/>
</dbReference>
<dbReference type="EMBL" id="CP049056">
    <property type="protein sequence ID" value="QIE55896.1"/>
    <property type="molecule type" value="Genomic_DNA"/>
</dbReference>
<gene>
    <name evidence="1" type="ORF">G5B40_10815</name>
</gene>
<protein>
    <submittedName>
        <fullName evidence="1">DUF3800 domain-containing protein</fullName>
    </submittedName>
</protein>
<dbReference type="Proteomes" id="UP000503336">
    <property type="component" value="Chromosome"/>
</dbReference>
<sequence length="283" mass="32080">MLISEEIYDYVLFIDEAGDDGLHRVLPIDENGASEWLTIGGLLIRAENERKLVDWVKEVRYEINARQGPALHFRNLSPTKKRAACDTLAKMPVRDFCVCSNKKNMRGHRNERAATRGGKQWFYNYCVRLLMERVTDFCLLDAIKRHGEPRFLRVVFSERGGHSYGQTTAYWEVLKNQSSAGTTFLAKREIKHQVLSFRLVDYVPHTQNAGLQLADVIASAFFQAANTLSAKWDTAPAKALEPRMAAERGLIADYGLVLQPSPPSAATLTDNQEIIFRHYGYAI</sequence>
<organism evidence="1 2">
    <name type="scientific">Pikeienuella piscinae</name>
    <dbReference type="NCBI Taxonomy" id="2748098"/>
    <lineage>
        <taxon>Bacteria</taxon>
        <taxon>Pseudomonadati</taxon>
        <taxon>Pseudomonadota</taxon>
        <taxon>Alphaproteobacteria</taxon>
        <taxon>Rhodobacterales</taxon>
        <taxon>Paracoccaceae</taxon>
        <taxon>Pikeienuella</taxon>
    </lineage>
</organism>
<evidence type="ECO:0000313" key="2">
    <source>
        <dbReference type="Proteomes" id="UP000503336"/>
    </source>
</evidence>
<reference evidence="1 2" key="1">
    <citation type="submission" date="2020-02" db="EMBL/GenBank/DDBJ databases">
        <title>complete genome sequence of Rhodobacteraceae bacterium.</title>
        <authorList>
            <person name="Park J."/>
            <person name="Kim Y.-S."/>
            <person name="Kim K.-H."/>
        </authorList>
    </citation>
    <scope>NUCLEOTIDE SEQUENCE [LARGE SCALE GENOMIC DNA]</scope>
    <source>
        <strain evidence="1 2">RR4-56</strain>
    </source>
</reference>
<name>A0A7L5C057_9RHOB</name>
<dbReference type="AlphaFoldDB" id="A0A7L5C057"/>
<dbReference type="KEGG" id="hdh:G5B40_10815"/>
<dbReference type="Pfam" id="PF12686">
    <property type="entry name" value="DUF3800"/>
    <property type="match status" value="1"/>
</dbReference>
<dbReference type="RefSeq" id="WP_165098396.1">
    <property type="nucleotide sequence ID" value="NZ_CP049056.1"/>
</dbReference>
<proteinExistence type="predicted"/>